<accession>A0A9E7NHW3</accession>
<keyword evidence="4" id="KW-1185">Reference proteome</keyword>
<evidence type="ECO:0000256" key="1">
    <source>
        <dbReference type="SAM" id="MobiDB-lite"/>
    </source>
</evidence>
<feature type="region of interest" description="Disordered" evidence="1">
    <location>
        <begin position="48"/>
        <end position="78"/>
    </location>
</feature>
<dbReference type="Pfam" id="PF24623">
    <property type="entry name" value="Phage_zn_bind_8"/>
    <property type="match status" value="1"/>
</dbReference>
<feature type="region of interest" description="Disordered" evidence="1">
    <location>
        <begin position="1"/>
        <end position="25"/>
    </location>
</feature>
<evidence type="ECO:0000313" key="3">
    <source>
        <dbReference type="EMBL" id="UTN93133.1"/>
    </source>
</evidence>
<proteinExistence type="predicted"/>
<dbReference type="EMBL" id="ON456349">
    <property type="protein sequence ID" value="UTN93133.1"/>
    <property type="molecule type" value="Genomic_DNA"/>
</dbReference>
<gene>
    <name evidence="3" type="primary">46</name>
    <name evidence="3" type="ORF">SEA_PHAUCI_46</name>
</gene>
<feature type="compositionally biased region" description="Basic and acidic residues" evidence="1">
    <location>
        <begin position="1"/>
        <end position="17"/>
    </location>
</feature>
<evidence type="ECO:0000259" key="2">
    <source>
        <dbReference type="Pfam" id="PF24623"/>
    </source>
</evidence>
<protein>
    <recommendedName>
        <fullName evidence="2">DNA-binding phage zinc finger domain-containing protein</fullName>
    </recommendedName>
</protein>
<dbReference type="Proteomes" id="UP001058867">
    <property type="component" value="Segment"/>
</dbReference>
<feature type="domain" description="DNA-binding phage zinc finger" evidence="2">
    <location>
        <begin position="8"/>
        <end position="58"/>
    </location>
</feature>
<feature type="compositionally biased region" description="Basic and acidic residues" evidence="1">
    <location>
        <begin position="69"/>
        <end position="78"/>
    </location>
</feature>
<evidence type="ECO:0000313" key="4">
    <source>
        <dbReference type="Proteomes" id="UP001058867"/>
    </source>
</evidence>
<reference evidence="3" key="1">
    <citation type="submission" date="2022-05" db="EMBL/GenBank/DDBJ databases">
        <authorList>
            <person name="Newell B.J."/>
            <person name="Weaver O.G."/>
            <person name="Grabski S.E."/>
            <person name="Haskins S.E."/>
            <person name="Heijnen K.A."/>
            <person name="Furlong R.J."/>
            <person name="Sisk M.A."/>
            <person name="Booton G."/>
            <person name="Daniels C.J."/>
            <person name="Ball S.L."/>
            <person name="Garlena R.A."/>
            <person name="Russell D.A."/>
            <person name="Jacobs-Sera D."/>
            <person name="Hatfull G.F."/>
        </authorList>
    </citation>
    <scope>NUCLEOTIDE SEQUENCE</scope>
</reference>
<organism evidence="3 4">
    <name type="scientific">Gordonia Phage Phauci</name>
    <dbReference type="NCBI Taxonomy" id="2951392"/>
    <lineage>
        <taxon>Viruses</taxon>
        <taxon>Duplodnaviria</taxon>
        <taxon>Heunggongvirae</taxon>
        <taxon>Uroviricota</taxon>
        <taxon>Caudoviricetes</taxon>
        <taxon>Stackebrandtviridae</taxon>
        <taxon>Schenleyvirinae</taxon>
        <taxon>Leonardvirus</taxon>
        <taxon>Leonardvirus phauci</taxon>
    </lineage>
</organism>
<name>A0A9E7NHW3_9CAUD</name>
<dbReference type="InterPro" id="IPR056911">
    <property type="entry name" value="Phage_Znf_bind_put"/>
</dbReference>
<sequence length="78" mass="8511">MKSQDWHAQRAHAERVPCPDCHAPAGRTCRNGYTGRELNGPAAHIARTKMANDLTTPHTHAPSGPPDQHTQEKTPPKA</sequence>